<dbReference type="Proteomes" id="UP000176864">
    <property type="component" value="Unassembled WGS sequence"/>
</dbReference>
<keyword evidence="1" id="KW-1133">Transmembrane helix</keyword>
<proteinExistence type="predicted"/>
<evidence type="ECO:0000313" key="3">
    <source>
        <dbReference type="Proteomes" id="UP000176864"/>
    </source>
</evidence>
<dbReference type="STRING" id="1817824.A2751_05705"/>
<accession>A0A1F5NNA3</accession>
<dbReference type="AlphaFoldDB" id="A0A1F5NNA3"/>
<protein>
    <submittedName>
        <fullName evidence="2">Uncharacterized protein</fullName>
    </submittedName>
</protein>
<organism evidence="2 3">
    <name type="scientific">Candidatus Doudnabacteria bacterium RIFCSPHIGHO2_01_FULL_46_14</name>
    <dbReference type="NCBI Taxonomy" id="1817824"/>
    <lineage>
        <taxon>Bacteria</taxon>
        <taxon>Candidatus Doudnaibacteriota</taxon>
    </lineage>
</organism>
<comment type="caution">
    <text evidence="2">The sequence shown here is derived from an EMBL/GenBank/DDBJ whole genome shotgun (WGS) entry which is preliminary data.</text>
</comment>
<dbReference type="EMBL" id="MFEK01000007">
    <property type="protein sequence ID" value="OGE79108.1"/>
    <property type="molecule type" value="Genomic_DNA"/>
</dbReference>
<evidence type="ECO:0000256" key="1">
    <source>
        <dbReference type="SAM" id="Phobius"/>
    </source>
</evidence>
<feature type="transmembrane region" description="Helical" evidence="1">
    <location>
        <begin position="34"/>
        <end position="53"/>
    </location>
</feature>
<keyword evidence="1" id="KW-0812">Transmembrane</keyword>
<evidence type="ECO:0000313" key="2">
    <source>
        <dbReference type="EMBL" id="OGE79108.1"/>
    </source>
</evidence>
<reference evidence="2 3" key="1">
    <citation type="journal article" date="2016" name="Nat. Commun.">
        <title>Thousands of microbial genomes shed light on interconnected biogeochemical processes in an aquifer system.</title>
        <authorList>
            <person name="Anantharaman K."/>
            <person name="Brown C.T."/>
            <person name="Hug L.A."/>
            <person name="Sharon I."/>
            <person name="Castelle C.J."/>
            <person name="Probst A.J."/>
            <person name="Thomas B.C."/>
            <person name="Singh A."/>
            <person name="Wilkins M.J."/>
            <person name="Karaoz U."/>
            <person name="Brodie E.L."/>
            <person name="Williams K.H."/>
            <person name="Hubbard S.S."/>
            <person name="Banfield J.F."/>
        </authorList>
    </citation>
    <scope>NUCLEOTIDE SEQUENCE [LARGE SCALE GENOMIC DNA]</scope>
</reference>
<name>A0A1F5NNA3_9BACT</name>
<sequence>MINIPKLPEKEDFQFKEKAFLMDLYQQFQSTSKIWYYVLIAVIILSIPAGIILRKQLARSFIANLPIIPVSSNPVHPQDLKIAGRDFFPVGTSDFFSVYARVFNPNADLSARSFDYEFVFKNKNGVVLNTVSGSSFLLRGASKFIVVPAVALAETPIEALFTIKDVKWTRAVTDFKPQFDILQKQSGDSDGKFFVEALVKNSNSFSVKRVTVPVVVFASDNKTVLAVNQTVLDDLQPFESRYSKVFWPVPRSELFPSAVGQIEVMADVNPLDPGWR</sequence>
<gene>
    <name evidence="2" type="ORF">A2751_05705</name>
</gene>
<keyword evidence="1" id="KW-0472">Membrane</keyword>